<dbReference type="FunCoup" id="B4J551">
    <property type="interactions" value="2"/>
</dbReference>
<dbReference type="Gene3D" id="1.20.900.10">
    <property type="entry name" value="Dbl homology (DH) domain"/>
    <property type="match status" value="1"/>
</dbReference>
<proteinExistence type="predicted"/>
<feature type="region of interest" description="Disordered" evidence="2">
    <location>
        <begin position="140"/>
        <end position="190"/>
    </location>
</feature>
<dbReference type="Gene3D" id="2.30.29.30">
    <property type="entry name" value="Pleckstrin-homology domain (PH domain)/Phosphotyrosine-binding domain (PTB)"/>
    <property type="match status" value="1"/>
</dbReference>
<reference evidence="4 5" key="1">
    <citation type="journal article" date="2007" name="Nature">
        <title>Evolution of genes and genomes on the Drosophila phylogeny.</title>
        <authorList>
            <consortium name="Drosophila 12 Genomes Consortium"/>
            <person name="Clark A.G."/>
            <person name="Eisen M.B."/>
            <person name="Smith D.R."/>
            <person name="Bergman C.M."/>
            <person name="Oliver B."/>
            <person name="Markow T.A."/>
            <person name="Kaufman T.C."/>
            <person name="Kellis M."/>
            <person name="Gelbart W."/>
            <person name="Iyer V.N."/>
            <person name="Pollard D.A."/>
            <person name="Sackton T.B."/>
            <person name="Larracuente A.M."/>
            <person name="Singh N.D."/>
            <person name="Abad J.P."/>
            <person name="Abt D.N."/>
            <person name="Adryan B."/>
            <person name="Aguade M."/>
            <person name="Akashi H."/>
            <person name="Anderson W.W."/>
            <person name="Aquadro C.F."/>
            <person name="Ardell D.H."/>
            <person name="Arguello R."/>
            <person name="Artieri C.G."/>
            <person name="Barbash D.A."/>
            <person name="Barker D."/>
            <person name="Barsanti P."/>
            <person name="Batterham P."/>
            <person name="Batzoglou S."/>
            <person name="Begun D."/>
            <person name="Bhutkar A."/>
            <person name="Blanco E."/>
            <person name="Bosak S.A."/>
            <person name="Bradley R.K."/>
            <person name="Brand A.D."/>
            <person name="Brent M.R."/>
            <person name="Brooks A.N."/>
            <person name="Brown R.H."/>
            <person name="Butlin R.K."/>
            <person name="Caggese C."/>
            <person name="Calvi B.R."/>
            <person name="Bernardo de Carvalho A."/>
            <person name="Caspi A."/>
            <person name="Castrezana S."/>
            <person name="Celniker S.E."/>
            <person name="Chang J.L."/>
            <person name="Chapple C."/>
            <person name="Chatterji S."/>
            <person name="Chinwalla A."/>
            <person name="Civetta A."/>
            <person name="Clifton S.W."/>
            <person name="Comeron J.M."/>
            <person name="Costello J.C."/>
            <person name="Coyne J.A."/>
            <person name="Daub J."/>
            <person name="David R.G."/>
            <person name="Delcher A.L."/>
            <person name="Delehaunty K."/>
            <person name="Do C.B."/>
            <person name="Ebling H."/>
            <person name="Edwards K."/>
            <person name="Eickbush T."/>
            <person name="Evans J.D."/>
            <person name="Filipski A."/>
            <person name="Findeiss S."/>
            <person name="Freyhult E."/>
            <person name="Fulton L."/>
            <person name="Fulton R."/>
            <person name="Garcia A.C."/>
            <person name="Gardiner A."/>
            <person name="Garfield D.A."/>
            <person name="Garvin B.E."/>
            <person name="Gibson G."/>
            <person name="Gilbert D."/>
            <person name="Gnerre S."/>
            <person name="Godfrey J."/>
            <person name="Good R."/>
            <person name="Gotea V."/>
            <person name="Gravely B."/>
            <person name="Greenberg A.J."/>
            <person name="Griffiths-Jones S."/>
            <person name="Gross S."/>
            <person name="Guigo R."/>
            <person name="Gustafson E.A."/>
            <person name="Haerty W."/>
            <person name="Hahn M.W."/>
            <person name="Halligan D.L."/>
            <person name="Halpern A.L."/>
            <person name="Halter G.M."/>
            <person name="Han M.V."/>
            <person name="Heger A."/>
            <person name="Hillier L."/>
            <person name="Hinrichs A.S."/>
            <person name="Holmes I."/>
            <person name="Hoskins R.A."/>
            <person name="Hubisz M.J."/>
            <person name="Hultmark D."/>
            <person name="Huntley M.A."/>
            <person name="Jaffe D.B."/>
            <person name="Jagadeeshan S."/>
            <person name="Jeck W.R."/>
            <person name="Johnson J."/>
            <person name="Jones C.D."/>
            <person name="Jordan W.C."/>
            <person name="Karpen G.H."/>
            <person name="Kataoka E."/>
            <person name="Keightley P.D."/>
            <person name="Kheradpour P."/>
            <person name="Kirkness E.F."/>
            <person name="Koerich L.B."/>
            <person name="Kristiansen K."/>
            <person name="Kudrna D."/>
            <person name="Kulathinal R.J."/>
            <person name="Kumar S."/>
            <person name="Kwok R."/>
            <person name="Lander E."/>
            <person name="Langley C.H."/>
            <person name="Lapoint R."/>
            <person name="Lazzaro B.P."/>
            <person name="Lee S.J."/>
            <person name="Levesque L."/>
            <person name="Li R."/>
            <person name="Lin C.F."/>
            <person name="Lin M.F."/>
            <person name="Lindblad-Toh K."/>
            <person name="Llopart A."/>
            <person name="Long M."/>
            <person name="Low L."/>
            <person name="Lozovsky E."/>
            <person name="Lu J."/>
            <person name="Luo M."/>
            <person name="Machado C.A."/>
            <person name="Makalowski W."/>
            <person name="Marzo M."/>
            <person name="Matsuda M."/>
            <person name="Matzkin L."/>
            <person name="McAllister B."/>
            <person name="McBride C.S."/>
            <person name="McKernan B."/>
            <person name="McKernan K."/>
            <person name="Mendez-Lago M."/>
            <person name="Minx P."/>
            <person name="Mollenhauer M.U."/>
            <person name="Montooth K."/>
            <person name="Mount S.M."/>
            <person name="Mu X."/>
            <person name="Myers E."/>
            <person name="Negre B."/>
            <person name="Newfeld S."/>
            <person name="Nielsen R."/>
            <person name="Noor M.A."/>
            <person name="O'Grady P."/>
            <person name="Pachter L."/>
            <person name="Papaceit M."/>
            <person name="Parisi M.J."/>
            <person name="Parisi M."/>
            <person name="Parts L."/>
            <person name="Pedersen J.S."/>
            <person name="Pesole G."/>
            <person name="Phillippy A.M."/>
            <person name="Ponting C.P."/>
            <person name="Pop M."/>
            <person name="Porcelli D."/>
            <person name="Powell J.R."/>
            <person name="Prohaska S."/>
            <person name="Pruitt K."/>
            <person name="Puig M."/>
            <person name="Quesneville H."/>
            <person name="Ram K.R."/>
            <person name="Rand D."/>
            <person name="Rasmussen M.D."/>
            <person name="Reed L.K."/>
            <person name="Reenan R."/>
            <person name="Reily A."/>
            <person name="Remington K.A."/>
            <person name="Rieger T.T."/>
            <person name="Ritchie M.G."/>
            <person name="Robin C."/>
            <person name="Rogers Y.H."/>
            <person name="Rohde C."/>
            <person name="Rozas J."/>
            <person name="Rubenfield M.J."/>
            <person name="Ruiz A."/>
            <person name="Russo S."/>
            <person name="Salzberg S.L."/>
            <person name="Sanchez-Gracia A."/>
            <person name="Saranga D.J."/>
            <person name="Sato H."/>
            <person name="Schaeffer S.W."/>
            <person name="Schatz M.C."/>
            <person name="Schlenke T."/>
            <person name="Schwartz R."/>
            <person name="Segarra C."/>
            <person name="Singh R.S."/>
            <person name="Sirot L."/>
            <person name="Sirota M."/>
            <person name="Sisneros N.B."/>
            <person name="Smith C.D."/>
            <person name="Smith T.F."/>
            <person name="Spieth J."/>
            <person name="Stage D.E."/>
            <person name="Stark A."/>
            <person name="Stephan W."/>
            <person name="Strausberg R.L."/>
            <person name="Strempel S."/>
            <person name="Sturgill D."/>
            <person name="Sutton G."/>
            <person name="Sutton G.G."/>
            <person name="Tao W."/>
            <person name="Teichmann S."/>
            <person name="Tobari Y.N."/>
            <person name="Tomimura Y."/>
            <person name="Tsolas J.M."/>
            <person name="Valente V.L."/>
            <person name="Venter E."/>
            <person name="Venter J.C."/>
            <person name="Vicario S."/>
            <person name="Vieira F.G."/>
            <person name="Vilella A.J."/>
            <person name="Villasante A."/>
            <person name="Walenz B."/>
            <person name="Wang J."/>
            <person name="Wasserman M."/>
            <person name="Watts T."/>
            <person name="Wilson D."/>
            <person name="Wilson R.K."/>
            <person name="Wing R.A."/>
            <person name="Wolfner M.F."/>
            <person name="Wong A."/>
            <person name="Wong G.K."/>
            <person name="Wu C.I."/>
            <person name="Wu G."/>
            <person name="Yamamoto D."/>
            <person name="Yang H.P."/>
            <person name="Yang S.P."/>
            <person name="Yorke J.A."/>
            <person name="Yoshida K."/>
            <person name="Zdobnov E."/>
            <person name="Zhang P."/>
            <person name="Zhang Y."/>
            <person name="Zimin A.V."/>
            <person name="Baldwin J."/>
            <person name="Abdouelleil A."/>
            <person name="Abdulkadir J."/>
            <person name="Abebe A."/>
            <person name="Abera B."/>
            <person name="Abreu J."/>
            <person name="Acer S.C."/>
            <person name="Aftuck L."/>
            <person name="Alexander A."/>
            <person name="An P."/>
            <person name="Anderson E."/>
            <person name="Anderson S."/>
            <person name="Arachi H."/>
            <person name="Azer M."/>
            <person name="Bachantsang P."/>
            <person name="Barry A."/>
            <person name="Bayul T."/>
            <person name="Berlin A."/>
            <person name="Bessette D."/>
            <person name="Bloom T."/>
            <person name="Blye J."/>
            <person name="Boguslavskiy L."/>
            <person name="Bonnet C."/>
            <person name="Boukhgalter B."/>
            <person name="Bourzgui I."/>
            <person name="Brown A."/>
            <person name="Cahill P."/>
            <person name="Channer S."/>
            <person name="Cheshatsang Y."/>
            <person name="Chuda L."/>
            <person name="Citroen M."/>
            <person name="Collymore A."/>
            <person name="Cooke P."/>
            <person name="Costello M."/>
            <person name="D'Aco K."/>
            <person name="Daza R."/>
            <person name="De Haan G."/>
            <person name="DeGray S."/>
            <person name="DeMaso C."/>
            <person name="Dhargay N."/>
            <person name="Dooley K."/>
            <person name="Dooley E."/>
            <person name="Doricent M."/>
            <person name="Dorje P."/>
            <person name="Dorjee K."/>
            <person name="Dupes A."/>
            <person name="Elong R."/>
            <person name="Falk J."/>
            <person name="Farina A."/>
            <person name="Faro S."/>
            <person name="Ferguson D."/>
            <person name="Fisher S."/>
            <person name="Foley C.D."/>
            <person name="Franke A."/>
            <person name="Friedrich D."/>
            <person name="Gadbois L."/>
            <person name="Gearin G."/>
            <person name="Gearin C.R."/>
            <person name="Giannoukos G."/>
            <person name="Goode T."/>
            <person name="Graham J."/>
            <person name="Grandbois E."/>
            <person name="Grewal S."/>
            <person name="Gyaltsen K."/>
            <person name="Hafez N."/>
            <person name="Hagos B."/>
            <person name="Hall J."/>
            <person name="Henson C."/>
            <person name="Hollinger A."/>
            <person name="Honan T."/>
            <person name="Huard M.D."/>
            <person name="Hughes L."/>
            <person name="Hurhula B."/>
            <person name="Husby M.E."/>
            <person name="Kamat A."/>
            <person name="Kanga B."/>
            <person name="Kashin S."/>
            <person name="Khazanovich D."/>
            <person name="Kisner P."/>
            <person name="Lance K."/>
            <person name="Lara M."/>
            <person name="Lee W."/>
            <person name="Lennon N."/>
            <person name="Letendre F."/>
            <person name="LeVine R."/>
            <person name="Lipovsky A."/>
            <person name="Liu X."/>
            <person name="Liu J."/>
            <person name="Liu S."/>
            <person name="Lokyitsang T."/>
            <person name="Lokyitsang Y."/>
            <person name="Lubonja R."/>
            <person name="Lui A."/>
            <person name="MacDonald P."/>
            <person name="Magnisalis V."/>
            <person name="Maru K."/>
            <person name="Matthews C."/>
            <person name="McCusker W."/>
            <person name="McDonough S."/>
            <person name="Mehta T."/>
            <person name="Meldrim J."/>
            <person name="Meneus L."/>
            <person name="Mihai O."/>
            <person name="Mihalev A."/>
            <person name="Mihova T."/>
            <person name="Mittelman R."/>
            <person name="Mlenga V."/>
            <person name="Montmayeur A."/>
            <person name="Mulrain L."/>
            <person name="Navidi A."/>
            <person name="Naylor J."/>
            <person name="Negash T."/>
            <person name="Nguyen T."/>
            <person name="Nguyen N."/>
            <person name="Nicol R."/>
            <person name="Norbu C."/>
            <person name="Norbu N."/>
            <person name="Novod N."/>
            <person name="O'Neill B."/>
            <person name="Osman S."/>
            <person name="Markiewicz E."/>
            <person name="Oyono O.L."/>
            <person name="Patti C."/>
            <person name="Phunkhang P."/>
            <person name="Pierre F."/>
            <person name="Priest M."/>
            <person name="Raghuraman S."/>
            <person name="Rege F."/>
            <person name="Reyes R."/>
            <person name="Rise C."/>
            <person name="Rogov P."/>
            <person name="Ross K."/>
            <person name="Ryan E."/>
            <person name="Settipalli S."/>
            <person name="Shea T."/>
            <person name="Sherpa N."/>
            <person name="Shi L."/>
            <person name="Shih D."/>
            <person name="Sparrow T."/>
            <person name="Spaulding J."/>
            <person name="Stalker J."/>
            <person name="Stange-Thomann N."/>
            <person name="Stavropoulos S."/>
            <person name="Stone C."/>
            <person name="Strader C."/>
            <person name="Tesfaye S."/>
            <person name="Thomson T."/>
            <person name="Thoulutsang Y."/>
            <person name="Thoulutsang D."/>
            <person name="Topham K."/>
            <person name="Topping I."/>
            <person name="Tsamla T."/>
            <person name="Vassiliev H."/>
            <person name="Vo A."/>
            <person name="Wangchuk T."/>
            <person name="Wangdi T."/>
            <person name="Weiand M."/>
            <person name="Wilkinson J."/>
            <person name="Wilson A."/>
            <person name="Yadav S."/>
            <person name="Young G."/>
            <person name="Yu Q."/>
            <person name="Zembek L."/>
            <person name="Zhong D."/>
            <person name="Zimmer A."/>
            <person name="Zwirko Z."/>
            <person name="Jaffe D.B."/>
            <person name="Alvarez P."/>
            <person name="Brockman W."/>
            <person name="Butler J."/>
            <person name="Chin C."/>
            <person name="Gnerre S."/>
            <person name="Grabherr M."/>
            <person name="Kleber M."/>
            <person name="Mauceli E."/>
            <person name="MacCallum I."/>
        </authorList>
    </citation>
    <scope>NUCLEOTIDE SEQUENCE [LARGE SCALE GENOMIC DNA]</scope>
    <source>
        <strain evidence="5">Tucson 15287-2541.00</strain>
    </source>
</reference>
<keyword evidence="1" id="KW-0344">Guanine-nucleotide releasing factor</keyword>
<dbReference type="HOGENOM" id="CLU_013335_0_0_1"/>
<protein>
    <submittedName>
        <fullName evidence="4">GH21010</fullName>
    </submittedName>
</protein>
<evidence type="ECO:0000256" key="2">
    <source>
        <dbReference type="SAM" id="MobiDB-lite"/>
    </source>
</evidence>
<dbReference type="InterPro" id="IPR001849">
    <property type="entry name" value="PH_domain"/>
</dbReference>
<dbReference type="PANTHER" id="PTHR22826">
    <property type="entry name" value="RHO GUANINE EXCHANGE FACTOR-RELATED"/>
    <property type="match status" value="1"/>
</dbReference>
<dbReference type="InterPro" id="IPR035899">
    <property type="entry name" value="DBL_dom_sf"/>
</dbReference>
<dbReference type="GO" id="GO:0005085">
    <property type="term" value="F:guanyl-nucleotide exchange factor activity"/>
    <property type="evidence" value="ECO:0007669"/>
    <property type="project" value="UniProtKB-KW"/>
</dbReference>
<dbReference type="KEGG" id="dgr:6561265"/>
<dbReference type="SMART" id="SM00233">
    <property type="entry name" value="PH"/>
    <property type="match status" value="1"/>
</dbReference>
<name>B4J551_DROGR</name>
<dbReference type="GO" id="GO:0005737">
    <property type="term" value="C:cytoplasm"/>
    <property type="evidence" value="ECO:0007669"/>
    <property type="project" value="TreeGrafter"/>
</dbReference>
<feature type="domain" description="DH" evidence="3">
    <location>
        <begin position="234"/>
        <end position="416"/>
    </location>
</feature>
<dbReference type="SMR" id="B4J551"/>
<dbReference type="InterPro" id="IPR051336">
    <property type="entry name" value="RhoGEF_Guanine_NuclExch_SF"/>
</dbReference>
<dbReference type="Proteomes" id="UP000001070">
    <property type="component" value="Unassembled WGS sequence"/>
</dbReference>
<keyword evidence="5" id="KW-1185">Reference proteome</keyword>
<dbReference type="InterPro" id="IPR011993">
    <property type="entry name" value="PH-like_dom_sf"/>
</dbReference>
<dbReference type="OMA" id="MPKPDED"/>
<dbReference type="eggNOG" id="KOG0689">
    <property type="taxonomic scope" value="Eukaryota"/>
</dbReference>
<dbReference type="InterPro" id="IPR000219">
    <property type="entry name" value="DH_dom"/>
</dbReference>
<dbReference type="OrthoDB" id="6152532at2759"/>
<dbReference type="STRING" id="7222.B4J551"/>
<dbReference type="InParanoid" id="B4J551"/>
<dbReference type="PROSITE" id="PS50010">
    <property type="entry name" value="DH_2"/>
    <property type="match status" value="1"/>
</dbReference>
<evidence type="ECO:0000256" key="1">
    <source>
        <dbReference type="ARBA" id="ARBA00022658"/>
    </source>
</evidence>
<evidence type="ECO:0000313" key="4">
    <source>
        <dbReference type="EMBL" id="EDW00677.1"/>
    </source>
</evidence>
<sequence length="602" mass="70112">MRAASEETAPVESSTPQTSEIPERPTTLTGADPALLDVRQKVQRFETLKSTISYLRQERLSLKLLENRRHPSFSQHDTTVQYYTPPPPRRVALPGMGSNRNSISSAHISIDEVRSEDEVDQISDFETDPQDAVEYVLSESQSAVLGNSSPDPDEPQEHVVHRSISADPACNNTLPLKPRNDKDFPRNYRTTPRRKTEIIGTTNHELVGKFHSVYQPKEEEDETEIELRDKSDKCVHPILEELIHTEETYVNNLFTGLENYGNIFQRKDLPLGLRGKKYDLFGNIEQIAEFHRDEFLPMLHRNRRDLKRLFDEFLQFLDHDCFYGYVIFTMNKQKSLKLCDLYKNYFTSIRLERDDKLGINSFLVQPIQRMARYPLLLTQFINTFFKNRDIVMKPLIESCCRLEKRLRTLLTTTNESEIINDIVDCNEFNVFYQGKFRKVSEFQVLDHKLKRTYRAKVFIFDKCIIYTEIKGKSLIFHGRYPCEHIGISAKSKCFTLYYERRKQQECEFTADPAQIQLWLDLIRDMINSFANEERQKLQERYSRENDHLHRKAPSFSLYRDSNRFSSDSGIGNIWIMPKPEEDSCGGGGVGGGGNRTTWYAAT</sequence>
<dbReference type="AlphaFoldDB" id="B4J551"/>
<dbReference type="PhylomeDB" id="B4J551"/>
<accession>B4J551</accession>
<dbReference type="FunFam" id="1.20.900.10:FF:000044">
    <property type="entry name" value="Uncharacterized protein, isoform B"/>
    <property type="match status" value="1"/>
</dbReference>
<feature type="region of interest" description="Disordered" evidence="2">
    <location>
        <begin position="1"/>
        <end position="34"/>
    </location>
</feature>
<dbReference type="SUPFAM" id="SSF50729">
    <property type="entry name" value="PH domain-like"/>
    <property type="match status" value="1"/>
</dbReference>
<dbReference type="EMBL" id="CH916367">
    <property type="protein sequence ID" value="EDW00677.1"/>
    <property type="molecule type" value="Genomic_DNA"/>
</dbReference>
<gene>
    <name evidence="4" type="primary">Dgri\GH21010</name>
    <name evidence="4" type="ORF">Dgri_GH21010</name>
</gene>
<dbReference type="SUPFAM" id="SSF48065">
    <property type="entry name" value="DBL homology domain (DH-domain)"/>
    <property type="match status" value="1"/>
</dbReference>
<organism evidence="5">
    <name type="scientific">Drosophila grimshawi</name>
    <name type="common">Hawaiian fruit fly</name>
    <name type="synonym">Idiomyia grimshawi</name>
    <dbReference type="NCBI Taxonomy" id="7222"/>
    <lineage>
        <taxon>Eukaryota</taxon>
        <taxon>Metazoa</taxon>
        <taxon>Ecdysozoa</taxon>
        <taxon>Arthropoda</taxon>
        <taxon>Hexapoda</taxon>
        <taxon>Insecta</taxon>
        <taxon>Pterygota</taxon>
        <taxon>Neoptera</taxon>
        <taxon>Endopterygota</taxon>
        <taxon>Diptera</taxon>
        <taxon>Brachycera</taxon>
        <taxon>Muscomorpha</taxon>
        <taxon>Ephydroidea</taxon>
        <taxon>Drosophilidae</taxon>
        <taxon>Drosophila</taxon>
        <taxon>Hawaiian Drosophila</taxon>
    </lineage>
</organism>
<feature type="compositionally biased region" description="Polar residues" evidence="2">
    <location>
        <begin position="140"/>
        <end position="150"/>
    </location>
</feature>
<dbReference type="SMART" id="SM00325">
    <property type="entry name" value="RhoGEF"/>
    <property type="match status" value="1"/>
</dbReference>
<dbReference type="PANTHER" id="PTHR22826:SF209">
    <property type="entry name" value="DH DOMAIN-CONTAINING PROTEIN"/>
    <property type="match status" value="1"/>
</dbReference>
<feature type="compositionally biased region" description="Polar residues" evidence="2">
    <location>
        <begin position="11"/>
        <end position="20"/>
    </location>
</feature>
<evidence type="ECO:0000313" key="5">
    <source>
        <dbReference type="Proteomes" id="UP000001070"/>
    </source>
</evidence>
<evidence type="ECO:0000259" key="3">
    <source>
        <dbReference type="PROSITE" id="PS50010"/>
    </source>
</evidence>
<dbReference type="Pfam" id="PF00621">
    <property type="entry name" value="RhoGEF"/>
    <property type="match status" value="1"/>
</dbReference>